<dbReference type="Gene3D" id="1.10.260.50">
    <property type="match status" value="1"/>
</dbReference>
<dbReference type="GO" id="GO:0031071">
    <property type="term" value="F:cysteine desulfurase activity"/>
    <property type="evidence" value="ECO:0007669"/>
    <property type="project" value="UniProtKB-EC"/>
</dbReference>
<accession>Q221T7</accession>
<reference evidence="4" key="1">
    <citation type="submission" date="2006-02" db="EMBL/GenBank/DDBJ databases">
        <title>Complete sequence of chromosome of Rhodoferax ferrireducens DSM 15236.</title>
        <authorList>
            <person name="Copeland A."/>
            <person name="Lucas S."/>
            <person name="Lapidus A."/>
            <person name="Barry K."/>
            <person name="Detter J.C."/>
            <person name="Glavina del Rio T."/>
            <person name="Hammon N."/>
            <person name="Israni S."/>
            <person name="Pitluck S."/>
            <person name="Brettin T."/>
            <person name="Bruce D."/>
            <person name="Han C."/>
            <person name="Tapia R."/>
            <person name="Gilna P."/>
            <person name="Kiss H."/>
            <person name="Schmutz J."/>
            <person name="Larimer F."/>
            <person name="Land M."/>
            <person name="Kyrpides N."/>
            <person name="Ivanova N."/>
            <person name="Richardson P."/>
        </authorList>
    </citation>
    <scope>NUCLEOTIDE SEQUENCE [LARGE SCALE GENOMIC DNA]</scope>
    <source>
        <strain evidence="4">ATCC BAA-621 / DSM 15236 / T118</strain>
    </source>
</reference>
<dbReference type="Proteomes" id="UP000008332">
    <property type="component" value="Chromosome"/>
</dbReference>
<evidence type="ECO:0000256" key="2">
    <source>
        <dbReference type="ARBA" id="ARBA00050776"/>
    </source>
</evidence>
<dbReference type="HOGENOM" id="CLU_3204543_0_0_4"/>
<dbReference type="InterPro" id="IPR015422">
    <property type="entry name" value="PyrdxlP-dep_Trfase_small"/>
</dbReference>
<protein>
    <submittedName>
        <fullName evidence="3">Cysteine desulfurase</fullName>
    </submittedName>
</protein>
<proteinExistence type="predicted"/>
<dbReference type="KEGG" id="rfr:Rfer_0464"/>
<dbReference type="AlphaFoldDB" id="Q221T7"/>
<organism evidence="3 4">
    <name type="scientific">Albidiferax ferrireducens (strain ATCC BAA-621 / DSM 15236 / T118)</name>
    <name type="common">Rhodoferax ferrireducens</name>
    <dbReference type="NCBI Taxonomy" id="338969"/>
    <lineage>
        <taxon>Bacteria</taxon>
        <taxon>Pseudomonadati</taxon>
        <taxon>Pseudomonadota</taxon>
        <taxon>Betaproteobacteria</taxon>
        <taxon>Burkholderiales</taxon>
        <taxon>Comamonadaceae</taxon>
        <taxon>Rhodoferax</taxon>
    </lineage>
</organism>
<dbReference type="STRING" id="338969.Rfer_0464"/>
<name>Q221T7_ALBFT</name>
<gene>
    <name evidence="3" type="ordered locus">Rfer_0464</name>
</gene>
<keyword evidence="4" id="KW-1185">Reference proteome</keyword>
<dbReference type="eggNOG" id="COG1104">
    <property type="taxonomic scope" value="Bacteria"/>
</dbReference>
<sequence length="45" mass="4976">MNQLIYLDYNATTPVAPEVLEATLPFLRVHFGNPSSARPFGRISA</sequence>
<evidence type="ECO:0000313" key="4">
    <source>
        <dbReference type="Proteomes" id="UP000008332"/>
    </source>
</evidence>
<dbReference type="PANTHER" id="PTHR11601:SF34">
    <property type="entry name" value="CYSTEINE DESULFURASE"/>
    <property type="match status" value="1"/>
</dbReference>
<comment type="catalytic activity">
    <reaction evidence="2">
        <text>(sulfur carrier)-H + L-cysteine = (sulfur carrier)-SH + L-alanine</text>
        <dbReference type="Rhea" id="RHEA:43892"/>
        <dbReference type="Rhea" id="RHEA-COMP:14737"/>
        <dbReference type="Rhea" id="RHEA-COMP:14739"/>
        <dbReference type="ChEBI" id="CHEBI:29917"/>
        <dbReference type="ChEBI" id="CHEBI:35235"/>
        <dbReference type="ChEBI" id="CHEBI:57972"/>
        <dbReference type="ChEBI" id="CHEBI:64428"/>
        <dbReference type="EC" id="2.8.1.7"/>
    </reaction>
</comment>
<dbReference type="InterPro" id="IPR015424">
    <property type="entry name" value="PyrdxlP-dep_Trfase"/>
</dbReference>
<dbReference type="EMBL" id="CP000267">
    <property type="protein sequence ID" value="ABD68216.1"/>
    <property type="molecule type" value="Genomic_DNA"/>
</dbReference>
<comment type="cofactor">
    <cofactor evidence="1">
        <name>pyridoxal 5'-phosphate</name>
        <dbReference type="ChEBI" id="CHEBI:597326"/>
    </cofactor>
</comment>
<evidence type="ECO:0000256" key="1">
    <source>
        <dbReference type="ARBA" id="ARBA00001933"/>
    </source>
</evidence>
<evidence type="ECO:0000313" key="3">
    <source>
        <dbReference type="EMBL" id="ABD68216.1"/>
    </source>
</evidence>
<dbReference type="Gene3D" id="3.90.1150.10">
    <property type="entry name" value="Aspartate Aminotransferase, domain 1"/>
    <property type="match status" value="1"/>
</dbReference>
<dbReference type="SUPFAM" id="SSF53383">
    <property type="entry name" value="PLP-dependent transferases"/>
    <property type="match status" value="1"/>
</dbReference>
<dbReference type="PANTHER" id="PTHR11601">
    <property type="entry name" value="CYSTEINE DESULFURYLASE FAMILY MEMBER"/>
    <property type="match status" value="1"/>
</dbReference>